<dbReference type="GO" id="GO:0017148">
    <property type="term" value="P:negative regulation of translation"/>
    <property type="evidence" value="ECO:0007669"/>
    <property type="project" value="TreeGrafter"/>
</dbReference>
<evidence type="ECO:0000256" key="3">
    <source>
        <dbReference type="ARBA" id="ARBA00023274"/>
    </source>
</evidence>
<gene>
    <name evidence="4" type="primary">rplM</name>
    <name evidence="5" type="ORF">A3C04_03150</name>
</gene>
<protein>
    <recommendedName>
        <fullName evidence="4">Large ribosomal subunit protein uL13</fullName>
    </recommendedName>
</protein>
<dbReference type="PANTHER" id="PTHR11545">
    <property type="entry name" value="RIBOSOMAL PROTEIN L13"/>
    <property type="match status" value="1"/>
</dbReference>
<comment type="caution">
    <text evidence="5">The sequence shown here is derived from an EMBL/GenBank/DDBJ whole genome shotgun (WGS) entry which is preliminary data.</text>
</comment>
<dbReference type="NCBIfam" id="TIGR01066">
    <property type="entry name" value="rplM_bact"/>
    <property type="match status" value="1"/>
</dbReference>
<keyword evidence="3 4" id="KW-0687">Ribonucleoprotein</keyword>
<accession>A0A1G2QXG9</accession>
<dbReference type="Pfam" id="PF00572">
    <property type="entry name" value="Ribosomal_L13"/>
    <property type="match status" value="1"/>
</dbReference>
<dbReference type="Proteomes" id="UP000178092">
    <property type="component" value="Unassembled WGS sequence"/>
</dbReference>
<dbReference type="InterPro" id="IPR005822">
    <property type="entry name" value="Ribosomal_uL13"/>
</dbReference>
<comment type="subunit">
    <text evidence="4">Part of the 50S ribosomal subunit.</text>
</comment>
<keyword evidence="2 4" id="KW-0689">Ribosomal protein</keyword>
<reference evidence="5 6" key="1">
    <citation type="journal article" date="2016" name="Nat. Commun.">
        <title>Thousands of microbial genomes shed light on interconnected biogeochemical processes in an aquifer system.</title>
        <authorList>
            <person name="Anantharaman K."/>
            <person name="Brown C.T."/>
            <person name="Hug L.A."/>
            <person name="Sharon I."/>
            <person name="Castelle C.J."/>
            <person name="Probst A.J."/>
            <person name="Thomas B.C."/>
            <person name="Singh A."/>
            <person name="Wilkins M.J."/>
            <person name="Karaoz U."/>
            <person name="Brodie E.L."/>
            <person name="Williams K.H."/>
            <person name="Hubbard S.S."/>
            <person name="Banfield J.F."/>
        </authorList>
    </citation>
    <scope>NUCLEOTIDE SEQUENCE [LARGE SCALE GENOMIC DNA]</scope>
</reference>
<sequence length="129" mass="15188">MEREWPFLNLWNKRMKKQIHTIDATNKPLGRLAVQVSELLRGRQRPDYVPYLDMGDEVVVTNIKQIRITGQKLTQKMYRHHSGYLGGLKEKTLGKMMQETPGEALRKAVMGMLPKNKLRNQQIKRLRFE</sequence>
<evidence type="ECO:0000313" key="5">
    <source>
        <dbReference type="EMBL" id="OHA65276.1"/>
    </source>
</evidence>
<dbReference type="PANTHER" id="PTHR11545:SF2">
    <property type="entry name" value="LARGE RIBOSOMAL SUBUNIT PROTEIN UL13M"/>
    <property type="match status" value="1"/>
</dbReference>
<dbReference type="InterPro" id="IPR036899">
    <property type="entry name" value="Ribosomal_uL13_sf"/>
</dbReference>
<organism evidence="5 6">
    <name type="scientific">Candidatus Wildermuthbacteria bacterium RIFCSPHIGHO2_02_FULL_45_25</name>
    <dbReference type="NCBI Taxonomy" id="1802450"/>
    <lineage>
        <taxon>Bacteria</taxon>
        <taxon>Candidatus Wildermuthiibacteriota</taxon>
    </lineage>
</organism>
<dbReference type="CDD" id="cd00392">
    <property type="entry name" value="Ribosomal_L13"/>
    <property type="match status" value="1"/>
</dbReference>
<dbReference type="GO" id="GO:0006412">
    <property type="term" value="P:translation"/>
    <property type="evidence" value="ECO:0007669"/>
    <property type="project" value="UniProtKB-UniRule"/>
</dbReference>
<name>A0A1G2QXG9_9BACT</name>
<dbReference type="HAMAP" id="MF_01366">
    <property type="entry name" value="Ribosomal_uL13"/>
    <property type="match status" value="1"/>
</dbReference>
<dbReference type="GO" id="GO:0003735">
    <property type="term" value="F:structural constituent of ribosome"/>
    <property type="evidence" value="ECO:0007669"/>
    <property type="project" value="InterPro"/>
</dbReference>
<dbReference type="GO" id="GO:1990904">
    <property type="term" value="C:ribonucleoprotein complex"/>
    <property type="evidence" value="ECO:0007669"/>
    <property type="project" value="UniProtKB-KW"/>
</dbReference>
<dbReference type="EMBL" id="MHTV01000045">
    <property type="protein sequence ID" value="OHA65276.1"/>
    <property type="molecule type" value="Genomic_DNA"/>
</dbReference>
<evidence type="ECO:0000256" key="2">
    <source>
        <dbReference type="ARBA" id="ARBA00022980"/>
    </source>
</evidence>
<dbReference type="GO" id="GO:0003729">
    <property type="term" value="F:mRNA binding"/>
    <property type="evidence" value="ECO:0007669"/>
    <property type="project" value="TreeGrafter"/>
</dbReference>
<dbReference type="GO" id="GO:0005840">
    <property type="term" value="C:ribosome"/>
    <property type="evidence" value="ECO:0007669"/>
    <property type="project" value="UniProtKB-KW"/>
</dbReference>
<dbReference type="AlphaFoldDB" id="A0A1G2QXG9"/>
<dbReference type="Gene3D" id="3.90.1180.10">
    <property type="entry name" value="Ribosomal protein L13"/>
    <property type="match status" value="1"/>
</dbReference>
<dbReference type="InterPro" id="IPR005823">
    <property type="entry name" value="Ribosomal_uL13_bac-type"/>
</dbReference>
<evidence type="ECO:0000313" key="6">
    <source>
        <dbReference type="Proteomes" id="UP000178092"/>
    </source>
</evidence>
<evidence type="ECO:0000256" key="4">
    <source>
        <dbReference type="HAMAP-Rule" id="MF_01366"/>
    </source>
</evidence>
<comment type="function">
    <text evidence="4">This protein is one of the early assembly proteins of the 50S ribosomal subunit, although it is not seen to bind rRNA by itself. It is important during the early stages of 50S assembly.</text>
</comment>
<proteinExistence type="inferred from homology"/>
<comment type="similarity">
    <text evidence="1 4">Belongs to the universal ribosomal protein uL13 family.</text>
</comment>
<dbReference type="SUPFAM" id="SSF52161">
    <property type="entry name" value="Ribosomal protein L13"/>
    <property type="match status" value="1"/>
</dbReference>
<dbReference type="PIRSF" id="PIRSF002181">
    <property type="entry name" value="Ribosomal_L13"/>
    <property type="match status" value="1"/>
</dbReference>
<evidence type="ECO:0000256" key="1">
    <source>
        <dbReference type="ARBA" id="ARBA00006227"/>
    </source>
</evidence>